<evidence type="ECO:0008006" key="3">
    <source>
        <dbReference type="Google" id="ProtNLM"/>
    </source>
</evidence>
<evidence type="ECO:0000313" key="2">
    <source>
        <dbReference type="Proteomes" id="UP001596106"/>
    </source>
</evidence>
<reference evidence="2" key="1">
    <citation type="journal article" date="2019" name="Int. J. Syst. Evol. Microbiol.">
        <title>The Global Catalogue of Microorganisms (GCM) 10K type strain sequencing project: providing services to taxonomists for standard genome sequencing and annotation.</title>
        <authorList>
            <consortium name="The Broad Institute Genomics Platform"/>
            <consortium name="The Broad Institute Genome Sequencing Center for Infectious Disease"/>
            <person name="Wu L."/>
            <person name="Ma J."/>
        </authorList>
    </citation>
    <scope>NUCLEOTIDE SEQUENCE [LARGE SCALE GENOMIC DNA]</scope>
    <source>
        <strain evidence="2">CCUG 55250</strain>
    </source>
</reference>
<dbReference type="RefSeq" id="WP_379847478.1">
    <property type="nucleotide sequence ID" value="NZ_JBHSMA010000005.1"/>
</dbReference>
<accession>A0ABW0IC37</accession>
<protein>
    <recommendedName>
        <fullName evidence="3">YD repeat-containing protein</fullName>
    </recommendedName>
</protein>
<keyword evidence="2" id="KW-1185">Reference proteome</keyword>
<name>A0ABW0IC37_9BACT</name>
<sequence>MLKMLPSVFFFSLLIGLATSFSSVAQNRLKRIVYSDGSVRQFFYDAKGKLSKEEVTRNQKALSLIQHNFGTTGKLVTYSMQYQQPESPWNYGYSEHYTYSREGRLNARERYILRKGDLTGNPEKALFFTDSLIYNTAGQIVGRQRYTYAVRGEKTSSSPVTLTTYQYRYDTRGNVIEETMTTVPLQRSLAASTQTRRIVYEYDTKPNPYRLADCPVFDQMSWSKNNCVRASTYQVEAGNQTKPSVDEYRYVYDNNLPTRRVLAASSTVLEQYEYETL</sequence>
<proteinExistence type="predicted"/>
<comment type="caution">
    <text evidence="1">The sequence shown here is derived from an EMBL/GenBank/DDBJ whole genome shotgun (WGS) entry which is preliminary data.</text>
</comment>
<evidence type="ECO:0000313" key="1">
    <source>
        <dbReference type="EMBL" id="MFC5411044.1"/>
    </source>
</evidence>
<dbReference type="Proteomes" id="UP001596106">
    <property type="component" value="Unassembled WGS sequence"/>
</dbReference>
<gene>
    <name evidence="1" type="ORF">ACFPMF_17115</name>
</gene>
<organism evidence="1 2">
    <name type="scientific">Larkinella bovis</name>
    <dbReference type="NCBI Taxonomy" id="683041"/>
    <lineage>
        <taxon>Bacteria</taxon>
        <taxon>Pseudomonadati</taxon>
        <taxon>Bacteroidota</taxon>
        <taxon>Cytophagia</taxon>
        <taxon>Cytophagales</taxon>
        <taxon>Spirosomataceae</taxon>
        <taxon>Larkinella</taxon>
    </lineage>
</organism>
<dbReference type="EMBL" id="JBHSMA010000005">
    <property type="protein sequence ID" value="MFC5411044.1"/>
    <property type="molecule type" value="Genomic_DNA"/>
</dbReference>
<dbReference type="Gene3D" id="2.180.10.10">
    <property type="entry name" value="RHS repeat-associated core"/>
    <property type="match status" value="1"/>
</dbReference>